<gene>
    <name evidence="2" type="ORF">NA8A_10578</name>
</gene>
<dbReference type="PANTHER" id="PTHR43190">
    <property type="entry name" value="N-ACETYL-D-GLUCOSAMINE KINASE"/>
    <property type="match status" value="1"/>
</dbReference>
<organism evidence="2 3">
    <name type="scientific">Nitratireductor indicus C115</name>
    <dbReference type="NCBI Taxonomy" id="1231190"/>
    <lineage>
        <taxon>Bacteria</taxon>
        <taxon>Pseudomonadati</taxon>
        <taxon>Pseudomonadota</taxon>
        <taxon>Alphaproteobacteria</taxon>
        <taxon>Hyphomicrobiales</taxon>
        <taxon>Phyllobacteriaceae</taxon>
        <taxon>Nitratireductor</taxon>
    </lineage>
</organism>
<dbReference type="InterPro" id="IPR002731">
    <property type="entry name" value="ATPase_BadF"/>
</dbReference>
<dbReference type="eggNOG" id="COG2971">
    <property type="taxonomic scope" value="Bacteria"/>
</dbReference>
<keyword evidence="3" id="KW-1185">Reference proteome</keyword>
<dbReference type="PATRIC" id="fig|1231190.3.peg.2207"/>
<dbReference type="InterPro" id="IPR052519">
    <property type="entry name" value="Euk-type_GlcNAc_Kinase"/>
</dbReference>
<accession>K2P569</accession>
<dbReference type="Gene3D" id="3.30.420.40">
    <property type="match status" value="2"/>
</dbReference>
<proteinExistence type="predicted"/>
<dbReference type="STRING" id="721133.SAMN05216176_106148"/>
<dbReference type="SUPFAM" id="SSF53067">
    <property type="entry name" value="Actin-like ATPase domain"/>
    <property type="match status" value="2"/>
</dbReference>
<dbReference type="InterPro" id="IPR043129">
    <property type="entry name" value="ATPase_NBD"/>
</dbReference>
<protein>
    <submittedName>
        <fullName evidence="2">BadF/BadG/BcrA/BcrD type ATPase</fullName>
    </submittedName>
</protein>
<evidence type="ECO:0000313" key="2">
    <source>
        <dbReference type="EMBL" id="EKF42501.1"/>
    </source>
</evidence>
<name>K2P569_9HYPH</name>
<dbReference type="CDD" id="cd24082">
    <property type="entry name" value="ASKHA_NBD_GspK-like"/>
    <property type="match status" value="1"/>
</dbReference>
<dbReference type="PANTHER" id="PTHR43190:SF3">
    <property type="entry name" value="N-ACETYL-D-GLUCOSAMINE KINASE"/>
    <property type="match status" value="1"/>
</dbReference>
<sequence length="296" mass="30779">MYDYVIAIDGGGTSCRAALADRNGRVLGRAMRGAANIFSRADAIAQSILAASNAALAEAGLGAEALSEIPAFFGLAGINVGMRQETLAAQLPFPETRFVHDGIIALQGALGDTDGVIAILGTGSAYVAREKAKLRSIGGWGFMIGDQASGAVLGRTLLAETLLANDGIHPQTELSRTVMERFGGNPENTVEFTVTAKPADYGAYAPMILEFAERGDPLAGKILDAAVRDVTDALDAVVFPGCTKLCLLGGLAPHYGKRLLPRHRSLLHEAEGDALAGAVQLAVRAFIPQTHGAGQE</sequence>
<dbReference type="Proteomes" id="UP000007374">
    <property type="component" value="Unassembled WGS sequence"/>
</dbReference>
<comment type="caution">
    <text evidence="2">The sequence shown here is derived from an EMBL/GenBank/DDBJ whole genome shotgun (WGS) entry which is preliminary data.</text>
</comment>
<dbReference type="AlphaFoldDB" id="K2P569"/>
<dbReference type="Pfam" id="PF01869">
    <property type="entry name" value="BcrAD_BadFG"/>
    <property type="match status" value="1"/>
</dbReference>
<dbReference type="RefSeq" id="WP_009756504.1">
    <property type="nucleotide sequence ID" value="NZ_AMSI01000006.1"/>
</dbReference>
<dbReference type="OrthoDB" id="63487at2"/>
<reference evidence="2 3" key="1">
    <citation type="journal article" date="2012" name="J. Bacteriol.">
        <title>Genome Sequence of Nitratireductor indicus Type Strain C115.</title>
        <authorList>
            <person name="Lai Q."/>
            <person name="Li G."/>
            <person name="Yu Z."/>
            <person name="Shao Z."/>
        </authorList>
    </citation>
    <scope>NUCLEOTIDE SEQUENCE [LARGE SCALE GENOMIC DNA]</scope>
    <source>
        <strain evidence="2 3">C115</strain>
    </source>
</reference>
<evidence type="ECO:0000259" key="1">
    <source>
        <dbReference type="Pfam" id="PF01869"/>
    </source>
</evidence>
<dbReference type="EMBL" id="AMSI01000006">
    <property type="protein sequence ID" value="EKF42501.1"/>
    <property type="molecule type" value="Genomic_DNA"/>
</dbReference>
<evidence type="ECO:0000313" key="3">
    <source>
        <dbReference type="Proteomes" id="UP000007374"/>
    </source>
</evidence>
<feature type="domain" description="ATPase BadF/BadG/BcrA/BcrD type" evidence="1">
    <location>
        <begin position="8"/>
        <end position="253"/>
    </location>
</feature>